<dbReference type="EMBL" id="JAFNEN010006471">
    <property type="protein sequence ID" value="KAG8155911.1"/>
    <property type="molecule type" value="Genomic_DNA"/>
</dbReference>
<sequence>MGLAPNLGKQQVKGTLLPESVSGTPHSLNAHFPTPLRAGGFGVASPGSLAHERGSTGYPFLSGKGKHLIDFLTWGTRRGQTYSIRALQTTCYCSGPRAAKPPPVPSRRNAGTRNDPERLFSRIEPRPLSELTRQNHYTNQERPMHHYPRNQGKSLLSCQFLAVVLAWVGFRWLSQMKPQAPYLVVTLRSIPLSFSFATILPPKPKALVSRKRPACI</sequence>
<protein>
    <submittedName>
        <fullName evidence="2">Uncharacterized protein</fullName>
    </submittedName>
</protein>
<dbReference type="Proteomes" id="UP000827092">
    <property type="component" value="Unassembled WGS sequence"/>
</dbReference>
<organism evidence="2 3">
    <name type="scientific">Oedothorax gibbosus</name>
    <dbReference type="NCBI Taxonomy" id="931172"/>
    <lineage>
        <taxon>Eukaryota</taxon>
        <taxon>Metazoa</taxon>
        <taxon>Ecdysozoa</taxon>
        <taxon>Arthropoda</taxon>
        <taxon>Chelicerata</taxon>
        <taxon>Arachnida</taxon>
        <taxon>Araneae</taxon>
        <taxon>Araneomorphae</taxon>
        <taxon>Entelegynae</taxon>
        <taxon>Araneoidea</taxon>
        <taxon>Linyphiidae</taxon>
        <taxon>Erigoninae</taxon>
        <taxon>Oedothorax</taxon>
    </lineage>
</organism>
<feature type="region of interest" description="Disordered" evidence="1">
    <location>
        <begin position="1"/>
        <end position="33"/>
    </location>
</feature>
<evidence type="ECO:0000313" key="3">
    <source>
        <dbReference type="Proteomes" id="UP000827092"/>
    </source>
</evidence>
<evidence type="ECO:0000256" key="1">
    <source>
        <dbReference type="SAM" id="MobiDB-lite"/>
    </source>
</evidence>
<proteinExistence type="predicted"/>
<keyword evidence="3" id="KW-1185">Reference proteome</keyword>
<reference evidence="2 3" key="1">
    <citation type="journal article" date="2022" name="Nat. Ecol. Evol.">
        <title>A masculinizing supergene underlies an exaggerated male reproductive morph in a spider.</title>
        <authorList>
            <person name="Hendrickx F."/>
            <person name="De Corte Z."/>
            <person name="Sonet G."/>
            <person name="Van Belleghem S.M."/>
            <person name="Kostlbacher S."/>
            <person name="Vangestel C."/>
        </authorList>
    </citation>
    <scope>NUCLEOTIDE SEQUENCE [LARGE SCALE GENOMIC DNA]</scope>
    <source>
        <strain evidence="2">W744_W776</strain>
    </source>
</reference>
<evidence type="ECO:0000313" key="2">
    <source>
        <dbReference type="EMBL" id="KAG8155911.1"/>
    </source>
</evidence>
<comment type="caution">
    <text evidence="2">The sequence shown here is derived from an EMBL/GenBank/DDBJ whole genome shotgun (WGS) entry which is preliminary data.</text>
</comment>
<dbReference type="AlphaFoldDB" id="A0AAV6TDZ7"/>
<name>A0AAV6TDZ7_9ARAC</name>
<accession>A0AAV6TDZ7</accession>
<gene>
    <name evidence="2" type="ORF">JTE90_029019</name>
</gene>